<organism evidence="7 8">
    <name type="scientific">Ambrosia artemisiifolia</name>
    <name type="common">Common ragweed</name>
    <dbReference type="NCBI Taxonomy" id="4212"/>
    <lineage>
        <taxon>Eukaryota</taxon>
        <taxon>Viridiplantae</taxon>
        <taxon>Streptophyta</taxon>
        <taxon>Embryophyta</taxon>
        <taxon>Tracheophyta</taxon>
        <taxon>Spermatophyta</taxon>
        <taxon>Magnoliopsida</taxon>
        <taxon>eudicotyledons</taxon>
        <taxon>Gunneridae</taxon>
        <taxon>Pentapetalae</taxon>
        <taxon>asterids</taxon>
        <taxon>campanulids</taxon>
        <taxon>Asterales</taxon>
        <taxon>Asteraceae</taxon>
        <taxon>Asteroideae</taxon>
        <taxon>Heliantheae alliance</taxon>
        <taxon>Heliantheae</taxon>
        <taxon>Ambrosia</taxon>
    </lineage>
</organism>
<dbReference type="InterPro" id="IPR042086">
    <property type="entry name" value="MeTrfase_capping"/>
</dbReference>
<dbReference type="InterPro" id="IPR029063">
    <property type="entry name" value="SAM-dependent_MTases_sf"/>
</dbReference>
<evidence type="ECO:0000256" key="6">
    <source>
        <dbReference type="SAM" id="MobiDB-lite"/>
    </source>
</evidence>
<dbReference type="GO" id="GO:0032259">
    <property type="term" value="P:methylation"/>
    <property type="evidence" value="ECO:0007669"/>
    <property type="project" value="UniProtKB-KW"/>
</dbReference>
<evidence type="ECO:0000256" key="5">
    <source>
        <dbReference type="ARBA" id="ARBA00022842"/>
    </source>
</evidence>
<feature type="compositionally biased region" description="Polar residues" evidence="6">
    <location>
        <begin position="210"/>
        <end position="220"/>
    </location>
</feature>
<keyword evidence="2" id="KW-0489">Methyltransferase</keyword>
<dbReference type="Pfam" id="PF03492">
    <property type="entry name" value="Methyltransf_7"/>
    <property type="match status" value="1"/>
</dbReference>
<evidence type="ECO:0000313" key="8">
    <source>
        <dbReference type="Proteomes" id="UP001206925"/>
    </source>
</evidence>
<evidence type="ECO:0000313" key="7">
    <source>
        <dbReference type="EMBL" id="KAI7751591.1"/>
    </source>
</evidence>
<evidence type="ECO:0000256" key="1">
    <source>
        <dbReference type="ARBA" id="ARBA00007967"/>
    </source>
</evidence>
<keyword evidence="3" id="KW-0808">Transferase</keyword>
<dbReference type="SUPFAM" id="SSF53335">
    <property type="entry name" value="S-adenosyl-L-methionine-dependent methyltransferases"/>
    <property type="match status" value="1"/>
</dbReference>
<keyword evidence="4" id="KW-0479">Metal-binding</keyword>
<feature type="region of interest" description="Disordered" evidence="6">
    <location>
        <begin position="132"/>
        <end position="160"/>
    </location>
</feature>
<evidence type="ECO:0008006" key="9">
    <source>
        <dbReference type="Google" id="ProtNLM"/>
    </source>
</evidence>
<evidence type="ECO:0000256" key="3">
    <source>
        <dbReference type="ARBA" id="ARBA00022679"/>
    </source>
</evidence>
<feature type="compositionally biased region" description="Polar residues" evidence="6">
    <location>
        <begin position="146"/>
        <end position="158"/>
    </location>
</feature>
<evidence type="ECO:0000256" key="4">
    <source>
        <dbReference type="ARBA" id="ARBA00022723"/>
    </source>
</evidence>
<evidence type="ECO:0000256" key="2">
    <source>
        <dbReference type="ARBA" id="ARBA00022603"/>
    </source>
</evidence>
<dbReference type="InterPro" id="IPR005299">
    <property type="entry name" value="MeTrfase_7"/>
</dbReference>
<comment type="similarity">
    <text evidence="1">Belongs to the methyltransferase superfamily. Type-7 methyltransferase family.</text>
</comment>
<keyword evidence="5" id="KW-0460">Magnesium</keyword>
<dbReference type="GO" id="GO:0046872">
    <property type="term" value="F:metal ion binding"/>
    <property type="evidence" value="ECO:0007669"/>
    <property type="project" value="UniProtKB-KW"/>
</dbReference>
<feature type="compositionally biased region" description="Basic and acidic residues" evidence="6">
    <location>
        <begin position="40"/>
        <end position="52"/>
    </location>
</feature>
<keyword evidence="8" id="KW-1185">Reference proteome</keyword>
<dbReference type="PANTHER" id="PTHR31009">
    <property type="entry name" value="S-ADENOSYL-L-METHIONINE:CARBOXYL METHYLTRANSFERASE FAMILY PROTEIN"/>
    <property type="match status" value="1"/>
</dbReference>
<dbReference type="AlphaFoldDB" id="A0AAD5D068"/>
<gene>
    <name evidence="7" type="ORF">M8C21_019138</name>
</gene>
<reference evidence="7" key="1">
    <citation type="submission" date="2022-06" db="EMBL/GenBank/DDBJ databases">
        <title>Uncovering the hologenomic basis of an extraordinary plant invasion.</title>
        <authorList>
            <person name="Bieker V.C."/>
            <person name="Martin M.D."/>
            <person name="Gilbert T."/>
            <person name="Hodgins K."/>
            <person name="Battlay P."/>
            <person name="Petersen B."/>
            <person name="Wilson J."/>
        </authorList>
    </citation>
    <scope>NUCLEOTIDE SEQUENCE</scope>
    <source>
        <strain evidence="7">AA19_3_7</strain>
        <tissue evidence="7">Leaf</tissue>
    </source>
</reference>
<dbReference type="Gene3D" id="3.40.50.150">
    <property type="entry name" value="Vaccinia Virus protein VP39"/>
    <property type="match status" value="1"/>
</dbReference>
<accession>A0AAD5D068</accession>
<dbReference type="GO" id="GO:0008168">
    <property type="term" value="F:methyltransferase activity"/>
    <property type="evidence" value="ECO:0007669"/>
    <property type="project" value="UniProtKB-KW"/>
</dbReference>
<protein>
    <recommendedName>
        <fullName evidence="9">S-adenosylmethionine-dependent methyltransferase</fullName>
    </recommendedName>
</protein>
<dbReference type="Proteomes" id="UP001206925">
    <property type="component" value="Unassembled WGS sequence"/>
</dbReference>
<feature type="region of interest" description="Disordered" evidence="6">
    <location>
        <begin position="199"/>
        <end position="226"/>
    </location>
</feature>
<dbReference type="Gene3D" id="1.10.1200.270">
    <property type="entry name" value="Methyltransferase, alpha-helical capping domain"/>
    <property type="match status" value="1"/>
</dbReference>
<dbReference type="EMBL" id="JAMZMK010005871">
    <property type="protein sequence ID" value="KAI7751591.1"/>
    <property type="molecule type" value="Genomic_DNA"/>
</dbReference>
<comment type="caution">
    <text evidence="7">The sequence shown here is derived from an EMBL/GenBank/DDBJ whole genome shotgun (WGS) entry which is preliminary data.</text>
</comment>
<sequence length="554" mass="61020">MAEKIGTTEVGNHSFKEMLVGKSVTVNNELEEDIEEEPEMPDKEITTPHSEDGDMETVFSDDKAKESPAKDLVNDGDVILEGELIAGVFDDKEGFNEMEEGEFRREDDGGGTPLVGATEQTAVDTVENHDGATPILPSMGKRSRNFRSPPSLGSTQAPPTRACYGDISPGPMPNEIKSLETLPVDSGVEIVRLHEAQVKSDEATGVQPHKGSNTNKSSQAYPMKGGDGVSSYTNNSSYQKSLAEVVMSLIGEAIAEKLDVQNFVCGHPFRIADLGCSIGPNTFIAVQNIINSVQLKYQTLRITSTPEFQVFFNDHASNDFNTLFKSLPADKQYFAAGVPGSFYTRLFPRSSFHLIYSSFALHWLSKVPNETMERGSMAWNKGRVHYGGAKEEVVMAYKQQYERDMHEFFNARAEEVVCGGLVVVLVPGRPNEVPHSKCIGNVLFEVLSCCLLEMAKEGKIDEQTVDHLNIPIYYASPQELEEIVNKNGYFTIDRMEGLPHIAEPETKHAATRLALGIRVGVEAVFKGHLEDETIDELFDSYSKKLAQVPSAYSS</sequence>
<feature type="non-terminal residue" evidence="7">
    <location>
        <position position="1"/>
    </location>
</feature>
<proteinExistence type="inferred from homology"/>
<name>A0AAD5D068_AMBAR</name>
<feature type="region of interest" description="Disordered" evidence="6">
    <location>
        <begin position="31"/>
        <end position="56"/>
    </location>
</feature>